<name>A0A6A3PBG3_9STRA</name>
<reference evidence="2 3" key="1">
    <citation type="submission" date="2018-09" db="EMBL/GenBank/DDBJ databases">
        <title>Genomic investigation of the strawberry pathogen Phytophthora fragariae indicates pathogenicity is determined by transcriptional variation in three key races.</title>
        <authorList>
            <person name="Adams T.M."/>
            <person name="Armitage A.D."/>
            <person name="Sobczyk M.K."/>
            <person name="Bates H.J."/>
            <person name="Dunwell J.M."/>
            <person name="Nellist C.F."/>
            <person name="Harrison R.J."/>
        </authorList>
    </citation>
    <scope>NUCLEOTIDE SEQUENCE [LARGE SCALE GENOMIC DNA]</scope>
    <source>
        <strain evidence="2 3">SCRP249</strain>
    </source>
</reference>
<gene>
    <name evidence="2" type="ORF">PR001_g2768</name>
</gene>
<comment type="caution">
    <text evidence="2">The sequence shown here is derived from an EMBL/GenBank/DDBJ whole genome shotgun (WGS) entry which is preliminary data.</text>
</comment>
<evidence type="ECO:0000313" key="2">
    <source>
        <dbReference type="EMBL" id="KAE9050036.1"/>
    </source>
</evidence>
<evidence type="ECO:0000313" key="3">
    <source>
        <dbReference type="Proteomes" id="UP000429607"/>
    </source>
</evidence>
<sequence>MAALSQELADSVEASGDVQKSTLPDFHKHLAHLSYDSVERLAKEPSSGIQLTDHKRMNGLMCAEGKQSKNRRSEKDTDTYSSIDRSNYYSVFLARAKDAAAKLFEHFLVYFKKKFDCKIHTLRTESGGEVVATTHHGKNIERLDKEQNLQVLRLSLRDETFQDAETTESKAQASVTEVASARSKKKQKDGGVTNEAAQPQELARDIVNSATEHDRKTDRAIMRSKLKDKWLVAMAKEMQALETTGSAKSRASPRKWEFGADVLRCQRSVKRIFVLARKWRVPAKHDDVPNAFSKAEKEAELDIFLRLPCGMVIPEDVRERLGVTNDSELVLELLKALYGLKQADQL</sequence>
<dbReference type="AlphaFoldDB" id="A0A6A3PBG3"/>
<organism evidence="2 3">
    <name type="scientific">Phytophthora rubi</name>
    <dbReference type="NCBI Taxonomy" id="129364"/>
    <lineage>
        <taxon>Eukaryota</taxon>
        <taxon>Sar</taxon>
        <taxon>Stramenopiles</taxon>
        <taxon>Oomycota</taxon>
        <taxon>Peronosporomycetes</taxon>
        <taxon>Peronosporales</taxon>
        <taxon>Peronosporaceae</taxon>
        <taxon>Phytophthora</taxon>
    </lineage>
</organism>
<proteinExistence type="predicted"/>
<accession>A0A6A3PBG3</accession>
<evidence type="ECO:0008006" key="4">
    <source>
        <dbReference type="Google" id="ProtNLM"/>
    </source>
</evidence>
<dbReference type="EMBL" id="QXFV01000098">
    <property type="protein sequence ID" value="KAE9050036.1"/>
    <property type="molecule type" value="Genomic_DNA"/>
</dbReference>
<evidence type="ECO:0000256" key="1">
    <source>
        <dbReference type="SAM" id="MobiDB-lite"/>
    </source>
</evidence>
<dbReference type="Proteomes" id="UP000429607">
    <property type="component" value="Unassembled WGS sequence"/>
</dbReference>
<feature type="region of interest" description="Disordered" evidence="1">
    <location>
        <begin position="163"/>
        <end position="216"/>
    </location>
</feature>
<protein>
    <recommendedName>
        <fullName evidence="4">Reverse transcriptase Ty1/copia-type domain-containing protein</fullName>
    </recommendedName>
</protein>